<comment type="caution">
    <text evidence="2">The sequence shown here is derived from an EMBL/GenBank/DDBJ whole genome shotgun (WGS) entry which is preliminary data.</text>
</comment>
<evidence type="ECO:0000256" key="1">
    <source>
        <dbReference type="SAM" id="MobiDB-lite"/>
    </source>
</evidence>
<sequence>MTSTTSLYPIDDTNVVEVSDQSQHSAFGEVSSEECTEASISRRCNKVYRYTSPSWSPLSKQSSSIFIENNTPNIATTLYGVSLNCVSQSASNTNMTNKISTLSGNSSNICDNVMSTGTLVGINLLKENEVTIKGKEADEEDKSGNDHEAHSSTLRDRSTLSEAHVTENSTNYNSTNNNDDYVILLTGSESKFSTNDARNNGSKKAKQQVPDINQLTVTNKINAPETTEISDSTSAEFLLVPIGLNQMNKLPIDQLALMGNYGNNSDKLAGSVLHSNWPMKQHYCPRHGHLTLPQTQPISSILSSTDGQARNLPAELKIKEPHKSFTCLHLVNSINSGENEALAPCSGYFLLTVAASEFEKCNAKQYDRPGSNMVYSTEKIISSSPEAATRLICQVNKSGEQPCECAYIEEQVEDTQLDAVLNEASKESGKPEIDKTLQS</sequence>
<gene>
    <name evidence="2" type="ORF">PXEA_LOCUS19292</name>
</gene>
<feature type="compositionally biased region" description="Basic and acidic residues" evidence="1">
    <location>
        <begin position="134"/>
        <end position="159"/>
    </location>
</feature>
<dbReference type="AlphaFoldDB" id="A0A448X1U3"/>
<feature type="compositionally biased region" description="Low complexity" evidence="1">
    <location>
        <begin position="168"/>
        <end position="178"/>
    </location>
</feature>
<feature type="non-terminal residue" evidence="2">
    <location>
        <position position="439"/>
    </location>
</feature>
<evidence type="ECO:0000313" key="2">
    <source>
        <dbReference type="EMBL" id="VEL25852.1"/>
    </source>
</evidence>
<dbReference type="Proteomes" id="UP000784294">
    <property type="component" value="Unassembled WGS sequence"/>
</dbReference>
<reference evidence="2" key="1">
    <citation type="submission" date="2018-11" db="EMBL/GenBank/DDBJ databases">
        <authorList>
            <consortium name="Pathogen Informatics"/>
        </authorList>
    </citation>
    <scope>NUCLEOTIDE SEQUENCE</scope>
</reference>
<keyword evidence="3" id="KW-1185">Reference proteome</keyword>
<name>A0A448X1U3_9PLAT</name>
<proteinExistence type="predicted"/>
<organism evidence="2 3">
    <name type="scientific">Protopolystoma xenopodis</name>
    <dbReference type="NCBI Taxonomy" id="117903"/>
    <lineage>
        <taxon>Eukaryota</taxon>
        <taxon>Metazoa</taxon>
        <taxon>Spiralia</taxon>
        <taxon>Lophotrochozoa</taxon>
        <taxon>Platyhelminthes</taxon>
        <taxon>Monogenea</taxon>
        <taxon>Polyopisthocotylea</taxon>
        <taxon>Polystomatidea</taxon>
        <taxon>Polystomatidae</taxon>
        <taxon>Protopolystoma</taxon>
    </lineage>
</organism>
<feature type="region of interest" description="Disordered" evidence="1">
    <location>
        <begin position="134"/>
        <end position="178"/>
    </location>
</feature>
<accession>A0A448X1U3</accession>
<evidence type="ECO:0000313" key="3">
    <source>
        <dbReference type="Proteomes" id="UP000784294"/>
    </source>
</evidence>
<protein>
    <submittedName>
        <fullName evidence="2">Uncharacterized protein</fullName>
    </submittedName>
</protein>
<dbReference type="EMBL" id="CAAALY010076633">
    <property type="protein sequence ID" value="VEL25852.1"/>
    <property type="molecule type" value="Genomic_DNA"/>
</dbReference>